<keyword evidence="2" id="KW-1185">Reference proteome</keyword>
<evidence type="ECO:0000313" key="1">
    <source>
        <dbReference type="EMBL" id="KAK1545207.1"/>
    </source>
</evidence>
<reference evidence="1 2" key="1">
    <citation type="submission" date="2016-10" db="EMBL/GenBank/DDBJ databases">
        <title>The genome sequence of Colletotrichum fioriniae PJ7.</title>
        <authorList>
            <person name="Baroncelli R."/>
        </authorList>
    </citation>
    <scope>NUCLEOTIDE SEQUENCE [LARGE SCALE GENOMIC DNA]</scope>
    <source>
        <strain evidence="1 2">IMI 384185</strain>
    </source>
</reference>
<accession>A0ABQ9T0B7</accession>
<dbReference type="EMBL" id="MOPA01000002">
    <property type="protein sequence ID" value="KAK1545207.1"/>
    <property type="molecule type" value="Genomic_DNA"/>
</dbReference>
<dbReference type="Proteomes" id="UP001241169">
    <property type="component" value="Unassembled WGS sequence"/>
</dbReference>
<feature type="non-terminal residue" evidence="1">
    <location>
        <position position="1"/>
    </location>
</feature>
<proteinExistence type="predicted"/>
<comment type="caution">
    <text evidence="1">The sequence shown here is derived from an EMBL/GenBank/DDBJ whole genome shotgun (WGS) entry which is preliminary data.</text>
</comment>
<evidence type="ECO:0000313" key="2">
    <source>
        <dbReference type="Proteomes" id="UP001241169"/>
    </source>
</evidence>
<protein>
    <submittedName>
        <fullName evidence="1">Uncharacterized protein</fullName>
    </submittedName>
</protein>
<sequence length="98" mass="11128">SRLERGVSRQCQDPSFCNSSVLDLLDCRRTGSGTHLQLKEPNRSGQPVPELVEMVVRETPVKLLARKSRPRRQPLLCSCKFWATRIGAHLESSRSRRA</sequence>
<gene>
    <name evidence="1" type="ORF">CPAR01_02709</name>
</gene>
<name>A0ABQ9T0B7_9PEZI</name>
<dbReference type="RefSeq" id="XP_060354324.1">
    <property type="nucleotide sequence ID" value="XM_060486996.1"/>
</dbReference>
<dbReference type="GeneID" id="85370895"/>
<organism evidence="1 2">
    <name type="scientific">Colletotrichum paranaense</name>
    <dbReference type="NCBI Taxonomy" id="1914294"/>
    <lineage>
        <taxon>Eukaryota</taxon>
        <taxon>Fungi</taxon>
        <taxon>Dikarya</taxon>
        <taxon>Ascomycota</taxon>
        <taxon>Pezizomycotina</taxon>
        <taxon>Sordariomycetes</taxon>
        <taxon>Hypocreomycetidae</taxon>
        <taxon>Glomerellales</taxon>
        <taxon>Glomerellaceae</taxon>
        <taxon>Colletotrichum</taxon>
        <taxon>Colletotrichum acutatum species complex</taxon>
    </lineage>
</organism>